<evidence type="ECO:0008006" key="5">
    <source>
        <dbReference type="Google" id="ProtNLM"/>
    </source>
</evidence>
<protein>
    <recommendedName>
        <fullName evidence="5">Transmembrane protein</fullName>
    </recommendedName>
</protein>
<keyword evidence="2" id="KW-1133">Transmembrane helix</keyword>
<organism evidence="3 4">
    <name type="scientific">Daphnia magna</name>
    <dbReference type="NCBI Taxonomy" id="35525"/>
    <lineage>
        <taxon>Eukaryota</taxon>
        <taxon>Metazoa</taxon>
        <taxon>Ecdysozoa</taxon>
        <taxon>Arthropoda</taxon>
        <taxon>Crustacea</taxon>
        <taxon>Branchiopoda</taxon>
        <taxon>Diplostraca</taxon>
        <taxon>Cladocera</taxon>
        <taxon>Anomopoda</taxon>
        <taxon>Daphniidae</taxon>
        <taxon>Daphnia</taxon>
    </lineage>
</organism>
<keyword evidence="2" id="KW-0812">Transmembrane</keyword>
<dbReference type="Proteomes" id="UP001234178">
    <property type="component" value="Unassembled WGS sequence"/>
</dbReference>
<proteinExistence type="predicted"/>
<feature type="compositionally biased region" description="Low complexity" evidence="1">
    <location>
        <begin position="253"/>
        <end position="266"/>
    </location>
</feature>
<gene>
    <name evidence="3" type="ORF">OUZ56_015054</name>
</gene>
<evidence type="ECO:0000313" key="4">
    <source>
        <dbReference type="Proteomes" id="UP001234178"/>
    </source>
</evidence>
<dbReference type="EMBL" id="JAOYFB010000038">
    <property type="protein sequence ID" value="KAK4026028.1"/>
    <property type="molecule type" value="Genomic_DNA"/>
</dbReference>
<evidence type="ECO:0000256" key="2">
    <source>
        <dbReference type="SAM" id="Phobius"/>
    </source>
</evidence>
<feature type="transmembrane region" description="Helical" evidence="2">
    <location>
        <begin position="58"/>
        <end position="78"/>
    </location>
</feature>
<evidence type="ECO:0000313" key="3">
    <source>
        <dbReference type="EMBL" id="KAK4026028.1"/>
    </source>
</evidence>
<feature type="transmembrane region" description="Helical" evidence="2">
    <location>
        <begin position="194"/>
        <end position="219"/>
    </location>
</feature>
<feature type="transmembrane region" description="Helical" evidence="2">
    <location>
        <begin position="90"/>
        <end position="111"/>
    </location>
</feature>
<sequence>MASTSKTVGSGLEFPGKHVYVRSTNEDTEAPEHQARVQSWIQDYEKSRQVFVFPTQTVRTFATLLLVLGSLSLIVQIASSSLRYAFAPSLLGSGIWIGLFCVATGAVGWVASMRLSTSMLLDFNIMALISTALSAIIVVLNSIGLEMYTKLCYKSMIPTQENLITSDQNGTDVSAGRQASNALNWVGDCDQASFILMGIVVFLHVLLFLTSASCSSYICRALNSSYSVRVSPTQAPPLVIYHSDTVEVGKSGPGSTTATTSTVPTGTAGGAGAAAERMMERLHHVGLERGHEHHGGGFNTPAVP</sequence>
<evidence type="ECO:0000256" key="1">
    <source>
        <dbReference type="SAM" id="MobiDB-lite"/>
    </source>
</evidence>
<comment type="caution">
    <text evidence="3">The sequence shown here is derived from an EMBL/GenBank/DDBJ whole genome shotgun (WGS) entry which is preliminary data.</text>
</comment>
<feature type="region of interest" description="Disordered" evidence="1">
    <location>
        <begin position="249"/>
        <end position="274"/>
    </location>
</feature>
<feature type="transmembrane region" description="Helical" evidence="2">
    <location>
        <begin position="123"/>
        <end position="145"/>
    </location>
</feature>
<reference evidence="3 4" key="1">
    <citation type="journal article" date="2023" name="Nucleic Acids Res.">
        <title>The hologenome of Daphnia magna reveals possible DNA methylation and microbiome-mediated evolution of the host genome.</title>
        <authorList>
            <person name="Chaturvedi A."/>
            <person name="Li X."/>
            <person name="Dhandapani V."/>
            <person name="Marshall H."/>
            <person name="Kissane S."/>
            <person name="Cuenca-Cambronero M."/>
            <person name="Asole G."/>
            <person name="Calvet F."/>
            <person name="Ruiz-Romero M."/>
            <person name="Marangio P."/>
            <person name="Guigo R."/>
            <person name="Rago D."/>
            <person name="Mirbahai L."/>
            <person name="Eastwood N."/>
            <person name="Colbourne J.K."/>
            <person name="Zhou J."/>
            <person name="Mallon E."/>
            <person name="Orsini L."/>
        </authorList>
    </citation>
    <scope>NUCLEOTIDE SEQUENCE [LARGE SCALE GENOMIC DNA]</scope>
    <source>
        <strain evidence="3">LRV0_1</strain>
    </source>
</reference>
<keyword evidence="2" id="KW-0472">Membrane</keyword>
<keyword evidence="4" id="KW-1185">Reference proteome</keyword>
<accession>A0ABR0ALN7</accession>
<name>A0ABR0ALN7_9CRUS</name>